<dbReference type="InterPro" id="IPR028939">
    <property type="entry name" value="P5C_Rdtase_cat_N"/>
</dbReference>
<accession>A0A7Y9DJA4</accession>
<proteinExistence type="predicted"/>
<feature type="domain" description="Pyrroline-5-carboxylate reductase catalytic N-terminal" evidence="2">
    <location>
        <begin position="4"/>
        <end position="94"/>
    </location>
</feature>
<dbReference type="Proteomes" id="UP000521922">
    <property type="component" value="Unassembled WGS sequence"/>
</dbReference>
<dbReference type="InterPro" id="IPR051267">
    <property type="entry name" value="STEAP_metalloreductase"/>
</dbReference>
<dbReference type="PANTHER" id="PTHR14239">
    <property type="entry name" value="DUDULIN-RELATED"/>
    <property type="match status" value="1"/>
</dbReference>
<evidence type="ECO:0000313" key="3">
    <source>
        <dbReference type="EMBL" id="NYD20532.1"/>
    </source>
</evidence>
<dbReference type="Gene3D" id="3.40.50.720">
    <property type="entry name" value="NAD(P)-binding Rossmann-like Domain"/>
    <property type="match status" value="1"/>
</dbReference>
<dbReference type="PANTHER" id="PTHR14239:SF10">
    <property type="entry name" value="REDUCTASE"/>
    <property type="match status" value="1"/>
</dbReference>
<keyword evidence="4" id="KW-1185">Reference proteome</keyword>
<sequence length="201" mass="20358">MSWGIIGAGAIGQALAARLTAAGQEVVISNSRGPSSLATLAARLGPKLHPGTVAEAAAEGTVVLAVPWRRVPAAVDASGVVDWRGRIVVDPTNPLGPPDFRVADLGGRTSSEVVQDLVPGARLVKAFNTLSPSVLAAEPHTGAGRRVVFLSGDHVTANREVAALVDAAGWAAVDLGPLAVGGRLQQFPGGPLPTLDLLLQG</sequence>
<organism evidence="3 4">
    <name type="scientific">Kineococcus aurantiacus</name>
    <dbReference type="NCBI Taxonomy" id="37633"/>
    <lineage>
        <taxon>Bacteria</taxon>
        <taxon>Bacillati</taxon>
        <taxon>Actinomycetota</taxon>
        <taxon>Actinomycetes</taxon>
        <taxon>Kineosporiales</taxon>
        <taxon>Kineosporiaceae</taxon>
        <taxon>Kineococcus</taxon>
    </lineage>
</organism>
<dbReference type="EMBL" id="JACCBB010000001">
    <property type="protein sequence ID" value="NYD20532.1"/>
    <property type="molecule type" value="Genomic_DNA"/>
</dbReference>
<protein>
    <recommendedName>
        <fullName evidence="2">Pyrroline-5-carboxylate reductase catalytic N-terminal domain-containing protein</fullName>
    </recommendedName>
</protein>
<dbReference type="SUPFAM" id="SSF51735">
    <property type="entry name" value="NAD(P)-binding Rossmann-fold domains"/>
    <property type="match status" value="1"/>
</dbReference>
<gene>
    <name evidence="3" type="ORF">BJ968_000072</name>
</gene>
<comment type="caution">
    <text evidence="3">The sequence shown here is derived from an EMBL/GenBank/DDBJ whole genome shotgun (WGS) entry which is preliminary data.</text>
</comment>
<reference evidence="3 4" key="1">
    <citation type="submission" date="2020-07" db="EMBL/GenBank/DDBJ databases">
        <title>Sequencing the genomes of 1000 actinobacteria strains.</title>
        <authorList>
            <person name="Klenk H.-P."/>
        </authorList>
    </citation>
    <scope>NUCLEOTIDE SEQUENCE [LARGE SCALE GENOMIC DNA]</scope>
    <source>
        <strain evidence="3 4">DSM 7487</strain>
    </source>
</reference>
<evidence type="ECO:0000313" key="4">
    <source>
        <dbReference type="Proteomes" id="UP000521922"/>
    </source>
</evidence>
<dbReference type="AlphaFoldDB" id="A0A7Y9DJA4"/>
<evidence type="ECO:0000256" key="1">
    <source>
        <dbReference type="ARBA" id="ARBA00023002"/>
    </source>
</evidence>
<evidence type="ECO:0000259" key="2">
    <source>
        <dbReference type="Pfam" id="PF03807"/>
    </source>
</evidence>
<dbReference type="GO" id="GO:0016491">
    <property type="term" value="F:oxidoreductase activity"/>
    <property type="evidence" value="ECO:0007669"/>
    <property type="project" value="UniProtKB-KW"/>
</dbReference>
<dbReference type="Pfam" id="PF03807">
    <property type="entry name" value="F420_oxidored"/>
    <property type="match status" value="1"/>
</dbReference>
<name>A0A7Y9DJA4_9ACTN</name>
<dbReference type="InterPro" id="IPR036291">
    <property type="entry name" value="NAD(P)-bd_dom_sf"/>
</dbReference>
<keyword evidence="1" id="KW-0560">Oxidoreductase</keyword>